<dbReference type="SMART" id="SM00505">
    <property type="entry name" value="Knot1"/>
    <property type="match status" value="1"/>
</dbReference>
<dbReference type="InterPro" id="IPR003614">
    <property type="entry name" value="Knottins"/>
</dbReference>
<evidence type="ECO:0000259" key="5">
    <source>
        <dbReference type="PROSITE" id="PS51863"/>
    </source>
</evidence>
<evidence type="ECO:0000256" key="3">
    <source>
        <dbReference type="ARBA" id="ARBA00023157"/>
    </source>
</evidence>
<feature type="signal peptide" evidence="4">
    <location>
        <begin position="1"/>
        <end position="18"/>
    </location>
</feature>
<protein>
    <recommendedName>
        <fullName evidence="5">LCN-type CS-alpha/beta domain-containing protein</fullName>
    </recommendedName>
</protein>
<feature type="chain" id="PRO_5006829210" description="LCN-type CS-alpha/beta domain-containing protein" evidence="4">
    <location>
        <begin position="19"/>
        <end position="86"/>
    </location>
</feature>
<dbReference type="GO" id="GO:0005576">
    <property type="term" value="C:extracellular region"/>
    <property type="evidence" value="ECO:0007669"/>
    <property type="project" value="UniProtKB-SubCell"/>
</dbReference>
<keyword evidence="2" id="KW-0964">Secreted</keyword>
<accession>A0A0U1TYC2</accession>
<name>A0A0U1TYC2_ISOMC</name>
<evidence type="ECO:0000256" key="4">
    <source>
        <dbReference type="SAM" id="SignalP"/>
    </source>
</evidence>
<comment type="subcellular location">
    <subcellularLocation>
        <location evidence="1">Secreted</location>
    </subcellularLocation>
</comment>
<dbReference type="FunFam" id="3.30.30.10:FF:000002">
    <property type="entry name" value="Alpha-like toxin BmK-M1"/>
    <property type="match status" value="1"/>
</dbReference>
<keyword evidence="4" id="KW-0732">Signal</keyword>
<feature type="domain" description="LCN-type CS-alpha/beta" evidence="5">
    <location>
        <begin position="19"/>
        <end position="85"/>
    </location>
</feature>
<dbReference type="GO" id="GO:0006952">
    <property type="term" value="P:defense response"/>
    <property type="evidence" value="ECO:0007669"/>
    <property type="project" value="InterPro"/>
</dbReference>
<dbReference type="SUPFAM" id="SSF57095">
    <property type="entry name" value="Scorpion toxin-like"/>
    <property type="match status" value="1"/>
</dbReference>
<dbReference type="PRINTS" id="PR00285">
    <property type="entry name" value="SCORPNTOXIN"/>
</dbReference>
<dbReference type="EMBL" id="EU252185">
    <property type="protein sequence ID" value="ACD11782.1"/>
    <property type="molecule type" value="mRNA"/>
</dbReference>
<proteinExistence type="evidence at transcript level"/>
<dbReference type="InterPro" id="IPR036574">
    <property type="entry name" value="Scorpion_toxin-like_sf"/>
</dbReference>
<reference evidence="6" key="1">
    <citation type="submission" date="2007-10" db="EMBL/GenBank/DDBJ databases">
        <title>Classification and functional annotation of ESTs from venom glands of Isometrus maculatus.</title>
        <authorList>
            <person name="Li W."/>
            <person name="Ma Y."/>
            <person name="Zhao R."/>
            <person name="Cao Z."/>
        </authorList>
    </citation>
    <scope>NUCLEOTIDE SEQUENCE</scope>
    <source>
        <tissue evidence="6">Venom gland</tissue>
    </source>
</reference>
<dbReference type="Pfam" id="PF00537">
    <property type="entry name" value="Toxin_3"/>
    <property type="match status" value="1"/>
</dbReference>
<sequence length="86" mass="9656">MKTLFLVVMALMAIGVQSKDGYPIQRAGREKGCKIWCVVNNDYCNKDCKAKGGSYGYCYFWKLACYCEGLPDSAEVWAYETNTCSP</sequence>
<dbReference type="Gene3D" id="3.30.30.10">
    <property type="entry name" value="Knottin, scorpion toxin-like"/>
    <property type="match status" value="1"/>
</dbReference>
<dbReference type="GO" id="GO:0090729">
    <property type="term" value="F:toxin activity"/>
    <property type="evidence" value="ECO:0007669"/>
    <property type="project" value="InterPro"/>
</dbReference>
<dbReference type="GO" id="GO:0019871">
    <property type="term" value="F:sodium channel inhibitor activity"/>
    <property type="evidence" value="ECO:0007669"/>
    <property type="project" value="InterPro"/>
</dbReference>
<dbReference type="PROSITE" id="PS51863">
    <property type="entry name" value="LCN_CSAB"/>
    <property type="match status" value="1"/>
</dbReference>
<evidence type="ECO:0000313" key="6">
    <source>
        <dbReference type="EMBL" id="ACD11782.1"/>
    </source>
</evidence>
<organism evidence="6">
    <name type="scientific">Isometrus maculatus</name>
    <name type="common">Lesser brown scorpion</name>
    <name type="synonym">Scorpio maculatus</name>
    <dbReference type="NCBI Taxonomy" id="497827"/>
    <lineage>
        <taxon>Eukaryota</taxon>
        <taxon>Metazoa</taxon>
        <taxon>Ecdysozoa</taxon>
        <taxon>Arthropoda</taxon>
        <taxon>Chelicerata</taxon>
        <taxon>Arachnida</taxon>
        <taxon>Scorpiones</taxon>
        <taxon>Buthida</taxon>
        <taxon>Buthoidea</taxon>
        <taxon>Buthidae</taxon>
        <taxon>Isometrus</taxon>
    </lineage>
</organism>
<dbReference type="AlphaFoldDB" id="A0A0U1TYC2"/>
<dbReference type="InterPro" id="IPR002061">
    <property type="entry name" value="Scorpion_toxinL/defensin"/>
</dbReference>
<dbReference type="InterPro" id="IPR018218">
    <property type="entry name" value="Scorpion_toxinL"/>
</dbReference>
<dbReference type="InterPro" id="IPR044062">
    <property type="entry name" value="LCN-type_CS_alpha_beta_dom"/>
</dbReference>
<keyword evidence="3" id="KW-1015">Disulfide bond</keyword>
<dbReference type="CDD" id="cd23106">
    <property type="entry name" value="neurotoxins_LC_scorpion"/>
    <property type="match status" value="1"/>
</dbReference>
<evidence type="ECO:0000256" key="1">
    <source>
        <dbReference type="ARBA" id="ARBA00004613"/>
    </source>
</evidence>
<evidence type="ECO:0000256" key="2">
    <source>
        <dbReference type="ARBA" id="ARBA00022525"/>
    </source>
</evidence>